<feature type="transmembrane region" description="Helical" evidence="1">
    <location>
        <begin position="139"/>
        <end position="162"/>
    </location>
</feature>
<dbReference type="Proteomes" id="UP000006753">
    <property type="component" value="Unassembled WGS sequence"/>
</dbReference>
<proteinExistence type="predicted"/>
<sequence>MKTFIYAEPMIFNRCKLFLNKDEFGLSIKQKRQRERLAVIKLDSATRAKEYLKQRARRAYLATICYLKASCALSIAAQHQEPKDEDYKALNKVIQWLIDYPTRKIYYVPLDLKTAKLFMFIGFVAILSNKAHCKKIIKAVLASKLYAMSLSIDIAIAISITFV</sequence>
<organism evidence="2 3">
    <name type="scientific">Marssonina brunnea f. sp. multigermtubi (strain MB_m1)</name>
    <name type="common">Marssonina leaf spot fungus</name>
    <dbReference type="NCBI Taxonomy" id="1072389"/>
    <lineage>
        <taxon>Eukaryota</taxon>
        <taxon>Fungi</taxon>
        <taxon>Dikarya</taxon>
        <taxon>Ascomycota</taxon>
        <taxon>Pezizomycotina</taxon>
        <taxon>Leotiomycetes</taxon>
        <taxon>Helotiales</taxon>
        <taxon>Drepanopezizaceae</taxon>
        <taxon>Drepanopeziza</taxon>
    </lineage>
</organism>
<evidence type="ECO:0000256" key="1">
    <source>
        <dbReference type="SAM" id="Phobius"/>
    </source>
</evidence>
<dbReference type="EMBL" id="JH921453">
    <property type="protein sequence ID" value="EKD12905.1"/>
    <property type="molecule type" value="Genomic_DNA"/>
</dbReference>
<accession>K1W770</accession>
<evidence type="ECO:0000313" key="2">
    <source>
        <dbReference type="EMBL" id="EKD12905.1"/>
    </source>
</evidence>
<dbReference type="KEGG" id="mbe:MBM_08859"/>
<dbReference type="eggNOG" id="ENOG502SZ7E">
    <property type="taxonomic scope" value="Eukaryota"/>
</dbReference>
<evidence type="ECO:0000313" key="3">
    <source>
        <dbReference type="Proteomes" id="UP000006753"/>
    </source>
</evidence>
<gene>
    <name evidence="2" type="ORF">MBM_08859</name>
</gene>
<keyword evidence="1" id="KW-0472">Membrane</keyword>
<name>K1W770_MARBU</name>
<dbReference type="HOGENOM" id="CLU_1627439_0_0_1"/>
<keyword evidence="3" id="KW-1185">Reference proteome</keyword>
<keyword evidence="1" id="KW-1133">Transmembrane helix</keyword>
<reference evidence="2 3" key="1">
    <citation type="journal article" date="2012" name="BMC Genomics">
        <title>Sequencing the genome of Marssonina brunnea reveals fungus-poplar co-evolution.</title>
        <authorList>
            <person name="Zhu S."/>
            <person name="Cao Y.-Z."/>
            <person name="Jiang C."/>
            <person name="Tan B.-Y."/>
            <person name="Wang Z."/>
            <person name="Feng S."/>
            <person name="Zhang L."/>
            <person name="Su X.-H."/>
            <person name="Brejova B."/>
            <person name="Vinar T."/>
            <person name="Xu M."/>
            <person name="Wang M.-X."/>
            <person name="Zhang S.-G."/>
            <person name="Huang M.-R."/>
            <person name="Wu R."/>
            <person name="Zhou Y."/>
        </authorList>
    </citation>
    <scope>NUCLEOTIDE SEQUENCE [LARGE SCALE GENOMIC DNA]</scope>
    <source>
        <strain evidence="2 3">MB_m1</strain>
    </source>
</reference>
<dbReference type="OrthoDB" id="3751033at2759"/>
<dbReference type="AlphaFoldDB" id="K1W770"/>
<feature type="transmembrane region" description="Helical" evidence="1">
    <location>
        <begin position="105"/>
        <end position="127"/>
    </location>
</feature>
<protein>
    <submittedName>
        <fullName evidence="2">Polyprotein</fullName>
    </submittedName>
</protein>
<dbReference type="InParanoid" id="K1W770"/>
<feature type="transmembrane region" description="Helical" evidence="1">
    <location>
        <begin position="59"/>
        <end position="77"/>
    </location>
</feature>
<keyword evidence="1" id="KW-0812">Transmembrane</keyword>